<evidence type="ECO:0000256" key="1">
    <source>
        <dbReference type="SAM" id="MobiDB-lite"/>
    </source>
</evidence>
<feature type="region of interest" description="Disordered" evidence="1">
    <location>
        <begin position="92"/>
        <end position="123"/>
    </location>
</feature>
<dbReference type="EMBL" id="BAABME010007008">
    <property type="protein sequence ID" value="GAA0169890.1"/>
    <property type="molecule type" value="Genomic_DNA"/>
</dbReference>
<dbReference type="AlphaFoldDB" id="A0AAV3R1Z6"/>
<feature type="compositionally biased region" description="Basic and acidic residues" evidence="1">
    <location>
        <begin position="97"/>
        <end position="109"/>
    </location>
</feature>
<accession>A0AAV3R1Z6</accession>
<dbReference type="Proteomes" id="UP001454036">
    <property type="component" value="Unassembled WGS sequence"/>
</dbReference>
<comment type="caution">
    <text evidence="2">The sequence shown here is derived from an EMBL/GenBank/DDBJ whole genome shotgun (WGS) entry which is preliminary data.</text>
</comment>
<feature type="region of interest" description="Disordered" evidence="1">
    <location>
        <begin position="1"/>
        <end position="25"/>
    </location>
</feature>
<sequence>MSHTGSTQPGTDQVAAGGGVNQTNNPAALTIANSFNSCSALKGSTSLGVLASNRSAAHGAQFEVVSGGAEATVCAGNGNIYEVKAQLTRKSPVAAKNAEKHEEATEKRSALPPVNTPTSRADLVEKEGRKLVQIVDSLEEAEAHIGGAVIDDDQHTKDGQIVGPSTAQVIEKG</sequence>
<protein>
    <submittedName>
        <fullName evidence="2">Uncharacterized protein</fullName>
    </submittedName>
</protein>
<keyword evidence="3" id="KW-1185">Reference proteome</keyword>
<organism evidence="2 3">
    <name type="scientific">Lithospermum erythrorhizon</name>
    <name type="common">Purple gromwell</name>
    <name type="synonym">Lithospermum officinale var. erythrorhizon</name>
    <dbReference type="NCBI Taxonomy" id="34254"/>
    <lineage>
        <taxon>Eukaryota</taxon>
        <taxon>Viridiplantae</taxon>
        <taxon>Streptophyta</taxon>
        <taxon>Embryophyta</taxon>
        <taxon>Tracheophyta</taxon>
        <taxon>Spermatophyta</taxon>
        <taxon>Magnoliopsida</taxon>
        <taxon>eudicotyledons</taxon>
        <taxon>Gunneridae</taxon>
        <taxon>Pentapetalae</taxon>
        <taxon>asterids</taxon>
        <taxon>lamiids</taxon>
        <taxon>Boraginales</taxon>
        <taxon>Boraginaceae</taxon>
        <taxon>Boraginoideae</taxon>
        <taxon>Lithospermeae</taxon>
        <taxon>Lithospermum</taxon>
    </lineage>
</organism>
<feature type="region of interest" description="Disordered" evidence="1">
    <location>
        <begin position="146"/>
        <end position="173"/>
    </location>
</feature>
<feature type="compositionally biased region" description="Polar residues" evidence="1">
    <location>
        <begin position="1"/>
        <end position="11"/>
    </location>
</feature>
<gene>
    <name evidence="2" type="ORF">LIER_24272</name>
</gene>
<reference evidence="2 3" key="1">
    <citation type="submission" date="2024-01" db="EMBL/GenBank/DDBJ databases">
        <title>The complete chloroplast genome sequence of Lithospermum erythrorhizon: insights into the phylogenetic relationship among Boraginaceae species and the maternal lineages of purple gromwells.</title>
        <authorList>
            <person name="Okada T."/>
            <person name="Watanabe K."/>
        </authorList>
    </citation>
    <scope>NUCLEOTIDE SEQUENCE [LARGE SCALE GENOMIC DNA]</scope>
</reference>
<proteinExistence type="predicted"/>
<evidence type="ECO:0000313" key="2">
    <source>
        <dbReference type="EMBL" id="GAA0169890.1"/>
    </source>
</evidence>
<feature type="compositionally biased region" description="Polar residues" evidence="1">
    <location>
        <begin position="163"/>
        <end position="173"/>
    </location>
</feature>
<name>A0AAV3R1Z6_LITER</name>
<evidence type="ECO:0000313" key="3">
    <source>
        <dbReference type="Proteomes" id="UP001454036"/>
    </source>
</evidence>